<evidence type="ECO:0000313" key="8">
    <source>
        <dbReference type="Proteomes" id="UP000193083"/>
    </source>
</evidence>
<dbReference type="GO" id="GO:0005886">
    <property type="term" value="C:plasma membrane"/>
    <property type="evidence" value="ECO:0007669"/>
    <property type="project" value="UniProtKB-SubCell"/>
</dbReference>
<keyword evidence="5 6" id="KW-0472">Membrane</keyword>
<evidence type="ECO:0000256" key="4">
    <source>
        <dbReference type="ARBA" id="ARBA00022989"/>
    </source>
</evidence>
<name>A0A1X7PRA9_9HYPH</name>
<dbReference type="Pfam" id="PF02653">
    <property type="entry name" value="BPD_transp_2"/>
    <property type="match status" value="1"/>
</dbReference>
<dbReference type="EMBL" id="FXBL01000004">
    <property type="protein sequence ID" value="SMH54581.1"/>
    <property type="molecule type" value="Genomic_DNA"/>
</dbReference>
<feature type="transmembrane region" description="Helical" evidence="6">
    <location>
        <begin position="104"/>
        <end position="123"/>
    </location>
</feature>
<comment type="subcellular location">
    <subcellularLocation>
        <location evidence="1">Cell membrane</location>
        <topology evidence="1">Multi-pass membrane protein</topology>
    </subcellularLocation>
</comment>
<dbReference type="OrthoDB" id="9804361at2"/>
<gene>
    <name evidence="7" type="ORF">SAMN02982922_5124</name>
</gene>
<dbReference type="AlphaFoldDB" id="A0A1X7PRA9"/>
<evidence type="ECO:0000256" key="2">
    <source>
        <dbReference type="ARBA" id="ARBA00022475"/>
    </source>
</evidence>
<dbReference type="CDD" id="cd06581">
    <property type="entry name" value="TM_PBP1_LivM_like"/>
    <property type="match status" value="1"/>
</dbReference>
<dbReference type="InterPro" id="IPR043428">
    <property type="entry name" value="LivM-like"/>
</dbReference>
<keyword evidence="3 6" id="KW-0812">Transmembrane</keyword>
<protein>
    <submittedName>
        <fullName evidence="7">Amino acid/amide ABC transporter membrane protein 2, HAAT family</fullName>
    </submittedName>
</protein>
<feature type="transmembrane region" description="Helical" evidence="6">
    <location>
        <begin position="56"/>
        <end position="84"/>
    </location>
</feature>
<organism evidence="7 8">
    <name type="scientific">Mesorhizobium australicum</name>
    <dbReference type="NCBI Taxonomy" id="536018"/>
    <lineage>
        <taxon>Bacteria</taxon>
        <taxon>Pseudomonadati</taxon>
        <taxon>Pseudomonadota</taxon>
        <taxon>Alphaproteobacteria</taxon>
        <taxon>Hyphomicrobiales</taxon>
        <taxon>Phyllobacteriaceae</taxon>
        <taxon>Mesorhizobium</taxon>
    </lineage>
</organism>
<feature type="transmembrane region" description="Helical" evidence="6">
    <location>
        <begin position="266"/>
        <end position="288"/>
    </location>
</feature>
<feature type="transmembrane region" description="Helical" evidence="6">
    <location>
        <begin position="31"/>
        <end position="49"/>
    </location>
</feature>
<dbReference type="RefSeq" id="WP_085466753.1">
    <property type="nucleotide sequence ID" value="NZ_FXBL01000004.1"/>
</dbReference>
<evidence type="ECO:0000313" key="7">
    <source>
        <dbReference type="EMBL" id="SMH54581.1"/>
    </source>
</evidence>
<dbReference type="InterPro" id="IPR001851">
    <property type="entry name" value="ABC_transp_permease"/>
</dbReference>
<proteinExistence type="predicted"/>
<accession>A0A1X7PRA9</accession>
<evidence type="ECO:0000256" key="3">
    <source>
        <dbReference type="ARBA" id="ARBA00022692"/>
    </source>
</evidence>
<dbReference type="Proteomes" id="UP000193083">
    <property type="component" value="Unassembled WGS sequence"/>
</dbReference>
<dbReference type="PANTHER" id="PTHR30482:SF17">
    <property type="entry name" value="ABC TRANSPORTER ATP-BINDING PROTEIN"/>
    <property type="match status" value="1"/>
</dbReference>
<evidence type="ECO:0000256" key="6">
    <source>
        <dbReference type="SAM" id="Phobius"/>
    </source>
</evidence>
<keyword evidence="4 6" id="KW-1133">Transmembrane helix</keyword>
<evidence type="ECO:0000256" key="1">
    <source>
        <dbReference type="ARBA" id="ARBA00004651"/>
    </source>
</evidence>
<sequence length="332" mass="36047">MTIAQTPSLKGVVTVDDGQSNTFLGFTRARAIFFLLFAGFVAISPLFLYPIFLMKVYCFIIFACAYNLLLGYTGLMSFGHAAFFGMGAYLCGYAATQWGLPFELSVLTGTVFAGGLGLVFGWIAIRRTGLYFAMITLALAQMVYFIAMQAPFTGGENGIQSIPRGTVLGVLDLSSNTALYWFMAAVVLAMLAFYNRIIHSPFGQVLRAIRNNPERTKSLGYNVDRFKLAAFTISAAMAGFAASLKTVVFGIATLTDVSTVISTEVVLINLVGGIGTIFGPVVGSYIILSLEHFLSPYGPWVLLIQGIVFTLFVLLFRQGVVGELQKKLRTHL</sequence>
<feature type="transmembrane region" description="Helical" evidence="6">
    <location>
        <begin position="130"/>
        <end position="147"/>
    </location>
</feature>
<dbReference type="GO" id="GO:0015658">
    <property type="term" value="F:branched-chain amino acid transmembrane transporter activity"/>
    <property type="evidence" value="ECO:0007669"/>
    <property type="project" value="InterPro"/>
</dbReference>
<feature type="transmembrane region" description="Helical" evidence="6">
    <location>
        <begin position="300"/>
        <end position="320"/>
    </location>
</feature>
<keyword evidence="8" id="KW-1185">Reference proteome</keyword>
<keyword evidence="2" id="KW-1003">Cell membrane</keyword>
<reference evidence="7 8" key="1">
    <citation type="submission" date="2017-04" db="EMBL/GenBank/DDBJ databases">
        <authorList>
            <person name="Afonso C.L."/>
            <person name="Miller P.J."/>
            <person name="Scott M.A."/>
            <person name="Spackman E."/>
            <person name="Goraichik I."/>
            <person name="Dimitrov K.M."/>
            <person name="Suarez D.L."/>
            <person name="Swayne D.E."/>
        </authorList>
    </citation>
    <scope>NUCLEOTIDE SEQUENCE [LARGE SCALE GENOMIC DNA]</scope>
    <source>
        <strain evidence="7 8">B5P</strain>
    </source>
</reference>
<dbReference type="PANTHER" id="PTHR30482">
    <property type="entry name" value="HIGH-AFFINITY BRANCHED-CHAIN AMINO ACID TRANSPORT SYSTEM PERMEASE"/>
    <property type="match status" value="1"/>
</dbReference>
<evidence type="ECO:0000256" key="5">
    <source>
        <dbReference type="ARBA" id="ARBA00023136"/>
    </source>
</evidence>
<feature type="transmembrane region" description="Helical" evidence="6">
    <location>
        <begin position="178"/>
        <end position="197"/>
    </location>
</feature>